<organism evidence="1 2">
    <name type="scientific">Polycladomyces subterraneus</name>
    <dbReference type="NCBI Taxonomy" id="1016997"/>
    <lineage>
        <taxon>Bacteria</taxon>
        <taxon>Bacillati</taxon>
        <taxon>Bacillota</taxon>
        <taxon>Bacilli</taxon>
        <taxon>Bacillales</taxon>
        <taxon>Thermoactinomycetaceae</taxon>
        <taxon>Polycladomyces</taxon>
    </lineage>
</organism>
<protein>
    <submittedName>
        <fullName evidence="1">Uncharacterized protein</fullName>
    </submittedName>
</protein>
<dbReference type="RefSeq" id="WP_301239408.1">
    <property type="nucleotide sequence ID" value="NZ_JANRHH010000042.1"/>
</dbReference>
<evidence type="ECO:0000313" key="1">
    <source>
        <dbReference type="EMBL" id="MDN4594631.1"/>
    </source>
</evidence>
<keyword evidence="2" id="KW-1185">Reference proteome</keyword>
<reference evidence="1" key="1">
    <citation type="submission" date="2022-08" db="EMBL/GenBank/DDBJ databases">
        <title>Polycladomyces zharkentsis sp. nov., a novel thermophilic CMC and starch-degrading bacterium isolated from a geothermal spring in Kazakhstan.</title>
        <authorList>
            <person name="Mashzhan A."/>
            <person name="Kistaubaeva A."/>
            <person name="Javier-Lopez R."/>
            <person name="Birkeland N.-K."/>
        </authorList>
    </citation>
    <scope>NUCLEOTIDE SEQUENCE</scope>
    <source>
        <strain evidence="1">KSR 13</strain>
    </source>
</reference>
<name>A0ABT8IQ37_9BACL</name>
<dbReference type="Proteomes" id="UP001174196">
    <property type="component" value="Unassembled WGS sequence"/>
</dbReference>
<accession>A0ABT8IQ37</accession>
<dbReference type="EMBL" id="JANRHH010000042">
    <property type="protein sequence ID" value="MDN4594631.1"/>
    <property type="molecule type" value="Genomic_DNA"/>
</dbReference>
<proteinExistence type="predicted"/>
<gene>
    <name evidence="1" type="ORF">NWF35_12190</name>
</gene>
<evidence type="ECO:0000313" key="2">
    <source>
        <dbReference type="Proteomes" id="UP001174196"/>
    </source>
</evidence>
<sequence>MARIKQGRAELHTTVDAKFIEADQVTGCRKRYEVWVLDRRKNDNGT</sequence>
<comment type="caution">
    <text evidence="1">The sequence shown here is derived from an EMBL/GenBank/DDBJ whole genome shotgun (WGS) entry which is preliminary data.</text>
</comment>